<reference evidence="2 3" key="1">
    <citation type="submission" date="2020-03" db="EMBL/GenBank/DDBJ databases">
        <title>Vagococcus sp. nov., isolated from beetles.</title>
        <authorList>
            <person name="Hyun D.-W."/>
            <person name="Bae J.-W."/>
        </authorList>
    </citation>
    <scope>NUCLEOTIDE SEQUENCE [LARGE SCALE GENOMIC DNA]</scope>
    <source>
        <strain evidence="2 3">HDW17A</strain>
    </source>
</reference>
<dbReference type="KEGG" id="vah:G7081_02480"/>
<evidence type="ECO:0000313" key="2">
    <source>
        <dbReference type="EMBL" id="QIL46034.1"/>
    </source>
</evidence>
<dbReference type="RefSeq" id="WP_166007123.1">
    <property type="nucleotide sequence ID" value="NZ_CP049886.1"/>
</dbReference>
<feature type="domain" description="N-acetyltransferase" evidence="1">
    <location>
        <begin position="6"/>
        <end position="173"/>
    </location>
</feature>
<organism evidence="2 3">
    <name type="scientific">Vagococcus coleopterorum</name>
    <dbReference type="NCBI Taxonomy" id="2714946"/>
    <lineage>
        <taxon>Bacteria</taxon>
        <taxon>Bacillati</taxon>
        <taxon>Bacillota</taxon>
        <taxon>Bacilli</taxon>
        <taxon>Lactobacillales</taxon>
        <taxon>Enterococcaceae</taxon>
        <taxon>Vagococcus</taxon>
    </lineage>
</organism>
<evidence type="ECO:0000259" key="1">
    <source>
        <dbReference type="PROSITE" id="PS51186"/>
    </source>
</evidence>
<name>A0A6G8ALS4_9ENTE</name>
<gene>
    <name evidence="2" type="ORF">G7081_02480</name>
</gene>
<evidence type="ECO:0000313" key="3">
    <source>
        <dbReference type="Proteomes" id="UP000500890"/>
    </source>
</evidence>
<protein>
    <submittedName>
        <fullName evidence="2">GNAT family N-acetyltransferase</fullName>
    </submittedName>
</protein>
<dbReference type="InterPro" id="IPR016181">
    <property type="entry name" value="Acyl_CoA_acyltransferase"/>
</dbReference>
<dbReference type="Proteomes" id="UP000500890">
    <property type="component" value="Chromosome"/>
</dbReference>
<accession>A0A6G8ALS4</accession>
<dbReference type="PANTHER" id="PTHR43415:SF3">
    <property type="entry name" value="GNAT-FAMILY ACETYLTRANSFERASE"/>
    <property type="match status" value="1"/>
</dbReference>
<dbReference type="PANTHER" id="PTHR43415">
    <property type="entry name" value="SPERMIDINE N(1)-ACETYLTRANSFERASE"/>
    <property type="match status" value="1"/>
</dbReference>
<dbReference type="Pfam" id="PF00583">
    <property type="entry name" value="Acetyltransf_1"/>
    <property type="match status" value="1"/>
</dbReference>
<proteinExistence type="predicted"/>
<sequence length="173" mass="19345">MEEIEIIVKEAVPEDALFVQRAMADLSEETDFLTITQADITLPESIMANQLEQLYQSENNLLLLALAGDKIIGIASVKSDSHPSVSHVGEVGICIYKEFWGIGLGNMLLEEVKSWAIESEIVRRLELQVQVRNKRACQLYQKVGFEIEGESQRAAISSEGEWQSVYTMGLLID</sequence>
<dbReference type="AlphaFoldDB" id="A0A6G8ALS4"/>
<dbReference type="InterPro" id="IPR000182">
    <property type="entry name" value="GNAT_dom"/>
</dbReference>
<dbReference type="CDD" id="cd04301">
    <property type="entry name" value="NAT_SF"/>
    <property type="match status" value="1"/>
</dbReference>
<dbReference type="EMBL" id="CP049886">
    <property type="protein sequence ID" value="QIL46034.1"/>
    <property type="molecule type" value="Genomic_DNA"/>
</dbReference>
<keyword evidence="3" id="KW-1185">Reference proteome</keyword>
<dbReference type="PROSITE" id="PS51186">
    <property type="entry name" value="GNAT"/>
    <property type="match status" value="1"/>
</dbReference>
<keyword evidence="2" id="KW-0808">Transferase</keyword>
<dbReference type="SUPFAM" id="SSF55729">
    <property type="entry name" value="Acyl-CoA N-acyltransferases (Nat)"/>
    <property type="match status" value="1"/>
</dbReference>
<dbReference type="GO" id="GO:0016747">
    <property type="term" value="F:acyltransferase activity, transferring groups other than amino-acyl groups"/>
    <property type="evidence" value="ECO:0007669"/>
    <property type="project" value="InterPro"/>
</dbReference>
<dbReference type="Gene3D" id="3.40.630.30">
    <property type="match status" value="1"/>
</dbReference>